<dbReference type="GO" id="GO:0006352">
    <property type="term" value="P:DNA-templated transcription initiation"/>
    <property type="evidence" value="ECO:0007669"/>
    <property type="project" value="InterPro"/>
</dbReference>
<dbReference type="InterPro" id="IPR039425">
    <property type="entry name" value="RNA_pol_sigma-70-like"/>
</dbReference>
<comment type="caution">
    <text evidence="8">The sequence shown here is derived from an EMBL/GenBank/DDBJ whole genome shotgun (WGS) entry which is preliminary data.</text>
</comment>
<keyword evidence="4" id="KW-0238">DNA-binding</keyword>
<dbReference type="InterPro" id="IPR013324">
    <property type="entry name" value="RNA_pol_sigma_r3/r4-like"/>
</dbReference>
<dbReference type="Pfam" id="PF08281">
    <property type="entry name" value="Sigma70_r4_2"/>
    <property type="match status" value="1"/>
</dbReference>
<dbReference type="EMBL" id="JMIW01000002">
    <property type="protein sequence ID" value="KEO90966.1"/>
    <property type="molecule type" value="Genomic_DNA"/>
</dbReference>
<dbReference type="SUPFAM" id="SSF88946">
    <property type="entry name" value="Sigma2 domain of RNA polymerase sigma factors"/>
    <property type="match status" value="1"/>
</dbReference>
<dbReference type="GO" id="GO:0016987">
    <property type="term" value="F:sigma factor activity"/>
    <property type="evidence" value="ECO:0007669"/>
    <property type="project" value="UniProtKB-KW"/>
</dbReference>
<dbReference type="InterPro" id="IPR007627">
    <property type="entry name" value="RNA_pol_sigma70_r2"/>
</dbReference>
<comment type="similarity">
    <text evidence="1">Belongs to the sigma-70 factor family. ECF subfamily.</text>
</comment>
<keyword evidence="2" id="KW-0805">Transcription regulation</keyword>
<gene>
    <name evidence="8" type="ORF">EH31_07995</name>
</gene>
<evidence type="ECO:0000313" key="9">
    <source>
        <dbReference type="Proteomes" id="UP000027647"/>
    </source>
</evidence>
<dbReference type="Proteomes" id="UP000027647">
    <property type="component" value="Unassembled WGS sequence"/>
</dbReference>
<evidence type="ECO:0000259" key="7">
    <source>
        <dbReference type="Pfam" id="PF08281"/>
    </source>
</evidence>
<dbReference type="AlphaFoldDB" id="A0A074M852"/>
<dbReference type="InterPro" id="IPR036388">
    <property type="entry name" value="WH-like_DNA-bd_sf"/>
</dbReference>
<dbReference type="GO" id="GO:0003677">
    <property type="term" value="F:DNA binding"/>
    <property type="evidence" value="ECO:0007669"/>
    <property type="project" value="UniProtKB-KW"/>
</dbReference>
<dbReference type="STRING" id="1044.EH31_07995"/>
<dbReference type="InterPro" id="IPR013325">
    <property type="entry name" value="RNA_pol_sigma_r2"/>
</dbReference>
<name>A0A074M852_ERYLO</name>
<dbReference type="Gene3D" id="1.10.1740.10">
    <property type="match status" value="1"/>
</dbReference>
<dbReference type="InterPro" id="IPR014284">
    <property type="entry name" value="RNA_pol_sigma-70_dom"/>
</dbReference>
<dbReference type="eggNOG" id="COG1595">
    <property type="taxonomic scope" value="Bacteria"/>
</dbReference>
<evidence type="ECO:0000313" key="8">
    <source>
        <dbReference type="EMBL" id="KEO90966.1"/>
    </source>
</evidence>
<evidence type="ECO:0000256" key="3">
    <source>
        <dbReference type="ARBA" id="ARBA00023082"/>
    </source>
</evidence>
<dbReference type="Gene3D" id="1.10.10.10">
    <property type="entry name" value="Winged helix-like DNA-binding domain superfamily/Winged helix DNA-binding domain"/>
    <property type="match status" value="1"/>
</dbReference>
<dbReference type="SUPFAM" id="SSF88659">
    <property type="entry name" value="Sigma3 and sigma4 domains of RNA polymerase sigma factors"/>
    <property type="match status" value="1"/>
</dbReference>
<dbReference type="PANTHER" id="PTHR43133">
    <property type="entry name" value="RNA POLYMERASE ECF-TYPE SIGMA FACTO"/>
    <property type="match status" value="1"/>
</dbReference>
<dbReference type="InterPro" id="IPR013249">
    <property type="entry name" value="RNA_pol_sigma70_r4_t2"/>
</dbReference>
<keyword evidence="9" id="KW-1185">Reference proteome</keyword>
<accession>A0A074M852</accession>
<evidence type="ECO:0000256" key="4">
    <source>
        <dbReference type="ARBA" id="ARBA00023125"/>
    </source>
</evidence>
<keyword evidence="5" id="KW-0804">Transcription</keyword>
<dbReference type="OrthoDB" id="9803470at2"/>
<organism evidence="8 9">
    <name type="scientific">Erythrobacter longus</name>
    <dbReference type="NCBI Taxonomy" id="1044"/>
    <lineage>
        <taxon>Bacteria</taxon>
        <taxon>Pseudomonadati</taxon>
        <taxon>Pseudomonadota</taxon>
        <taxon>Alphaproteobacteria</taxon>
        <taxon>Sphingomonadales</taxon>
        <taxon>Erythrobacteraceae</taxon>
        <taxon>Erythrobacter/Porphyrobacter group</taxon>
        <taxon>Erythrobacter</taxon>
    </lineage>
</organism>
<proteinExistence type="inferred from homology"/>
<evidence type="ECO:0000259" key="6">
    <source>
        <dbReference type="Pfam" id="PF04542"/>
    </source>
</evidence>
<sequence length="193" mass="21827">MTKSMPSSRTRRPGEQPSSAALYDEWLVMMAKGGEASAAQRLYQRWNPRLARAARRYGMADEEARDLAQECWLAIFKGLNRLRDPKQFRAYAFAVLHRRGSDHLRKSLRERDALAEHSREQDAPVPENLSERAAIAQAFKALPADQRLAAHLHFVEGLTLREIAQVQGVPDGTAKSRIFNARRKLKAALGPNR</sequence>
<dbReference type="RefSeq" id="WP_034959429.1">
    <property type="nucleotide sequence ID" value="NZ_JMIW01000002.1"/>
</dbReference>
<protein>
    <recommendedName>
        <fullName evidence="10">RNA polymerase sigma-70 factor</fullName>
    </recommendedName>
</protein>
<reference evidence="8 9" key="1">
    <citation type="submission" date="2014-04" db="EMBL/GenBank/DDBJ databases">
        <title>A comprehensive comparison of genomes of Erythrobacter spp. strains.</title>
        <authorList>
            <person name="Zheng Q."/>
        </authorList>
    </citation>
    <scope>NUCLEOTIDE SEQUENCE [LARGE SCALE GENOMIC DNA]</scope>
    <source>
        <strain evidence="8 9">DSM 6997</strain>
    </source>
</reference>
<keyword evidence="3" id="KW-0731">Sigma factor</keyword>
<feature type="domain" description="RNA polymerase sigma factor 70 region 4 type 2" evidence="7">
    <location>
        <begin position="133"/>
        <end position="185"/>
    </location>
</feature>
<evidence type="ECO:0008006" key="10">
    <source>
        <dbReference type="Google" id="ProtNLM"/>
    </source>
</evidence>
<dbReference type="NCBIfam" id="TIGR02937">
    <property type="entry name" value="sigma70-ECF"/>
    <property type="match status" value="1"/>
</dbReference>
<dbReference type="CDD" id="cd06171">
    <property type="entry name" value="Sigma70_r4"/>
    <property type="match status" value="1"/>
</dbReference>
<dbReference type="PANTHER" id="PTHR43133:SF8">
    <property type="entry name" value="RNA POLYMERASE SIGMA FACTOR HI_1459-RELATED"/>
    <property type="match status" value="1"/>
</dbReference>
<feature type="domain" description="RNA polymerase sigma-70 region 2" evidence="6">
    <location>
        <begin position="42"/>
        <end position="107"/>
    </location>
</feature>
<evidence type="ECO:0000256" key="1">
    <source>
        <dbReference type="ARBA" id="ARBA00010641"/>
    </source>
</evidence>
<dbReference type="Pfam" id="PF04542">
    <property type="entry name" value="Sigma70_r2"/>
    <property type="match status" value="1"/>
</dbReference>
<evidence type="ECO:0000256" key="5">
    <source>
        <dbReference type="ARBA" id="ARBA00023163"/>
    </source>
</evidence>
<evidence type="ECO:0000256" key="2">
    <source>
        <dbReference type="ARBA" id="ARBA00023015"/>
    </source>
</evidence>